<dbReference type="GO" id="GO:0005737">
    <property type="term" value="C:cytoplasm"/>
    <property type="evidence" value="ECO:0007669"/>
    <property type="project" value="InterPro"/>
</dbReference>
<name>A0A6C0DY15_9ZZZZ</name>
<evidence type="ECO:0000256" key="2">
    <source>
        <dbReference type="ARBA" id="ARBA00022598"/>
    </source>
</evidence>
<dbReference type="NCBIfam" id="TIGR00552">
    <property type="entry name" value="nadE"/>
    <property type="match status" value="1"/>
</dbReference>
<dbReference type="Gene3D" id="3.40.50.620">
    <property type="entry name" value="HUPs"/>
    <property type="match status" value="1"/>
</dbReference>
<evidence type="ECO:0000259" key="6">
    <source>
        <dbReference type="Pfam" id="PF02540"/>
    </source>
</evidence>
<dbReference type="InterPro" id="IPR003694">
    <property type="entry name" value="NAD_synthase"/>
</dbReference>
<evidence type="ECO:0000256" key="5">
    <source>
        <dbReference type="ARBA" id="ARBA00023027"/>
    </source>
</evidence>
<dbReference type="PANTHER" id="PTHR23090:SF9">
    <property type="entry name" value="GLUTAMINE-DEPENDENT NAD(+) SYNTHETASE"/>
    <property type="match status" value="1"/>
</dbReference>
<dbReference type="InterPro" id="IPR022310">
    <property type="entry name" value="NAD/GMP_synthase"/>
</dbReference>
<dbReference type="GO" id="GO:0005524">
    <property type="term" value="F:ATP binding"/>
    <property type="evidence" value="ECO:0007669"/>
    <property type="project" value="UniProtKB-KW"/>
</dbReference>
<evidence type="ECO:0000313" key="7">
    <source>
        <dbReference type="EMBL" id="QHT21213.1"/>
    </source>
</evidence>
<reference evidence="7" key="1">
    <citation type="journal article" date="2020" name="Nature">
        <title>Giant virus diversity and host interactions through global metagenomics.</title>
        <authorList>
            <person name="Schulz F."/>
            <person name="Roux S."/>
            <person name="Paez-Espino D."/>
            <person name="Jungbluth S."/>
            <person name="Walsh D.A."/>
            <person name="Denef V.J."/>
            <person name="McMahon K.D."/>
            <person name="Konstantinidis K.T."/>
            <person name="Eloe-Fadrosh E.A."/>
            <person name="Kyrpides N.C."/>
            <person name="Woyke T."/>
        </authorList>
    </citation>
    <scope>NUCLEOTIDE SEQUENCE</scope>
    <source>
        <strain evidence="7">GVMAG-M-3300023174-92</strain>
    </source>
</reference>
<dbReference type="AlphaFoldDB" id="A0A6C0DY15"/>
<dbReference type="Pfam" id="PF02540">
    <property type="entry name" value="NAD_synthase"/>
    <property type="match status" value="1"/>
</dbReference>
<evidence type="ECO:0000256" key="4">
    <source>
        <dbReference type="ARBA" id="ARBA00022840"/>
    </source>
</evidence>
<accession>A0A6C0DY15</accession>
<keyword evidence="2" id="KW-0436">Ligase</keyword>
<protein>
    <recommendedName>
        <fullName evidence="6">NAD/GMP synthase domain-containing protein</fullName>
    </recommendedName>
</protein>
<keyword evidence="3" id="KW-0547">Nucleotide-binding</keyword>
<dbReference type="PANTHER" id="PTHR23090">
    <property type="entry name" value="NH 3 /GLUTAMINE-DEPENDENT NAD + SYNTHETASE"/>
    <property type="match status" value="1"/>
</dbReference>
<proteinExistence type="predicted"/>
<feature type="domain" description="NAD/GMP synthase" evidence="6">
    <location>
        <begin position="25"/>
        <end position="246"/>
    </location>
</feature>
<dbReference type="GO" id="GO:0003952">
    <property type="term" value="F:NAD+ synthase (glutamine-hydrolyzing) activity"/>
    <property type="evidence" value="ECO:0007669"/>
    <property type="project" value="InterPro"/>
</dbReference>
<dbReference type="UniPathway" id="UPA00253"/>
<dbReference type="CDD" id="cd00553">
    <property type="entry name" value="NAD_synthase"/>
    <property type="match status" value="1"/>
</dbReference>
<dbReference type="SUPFAM" id="SSF52402">
    <property type="entry name" value="Adenine nucleotide alpha hydrolases-like"/>
    <property type="match status" value="1"/>
</dbReference>
<organism evidence="7">
    <name type="scientific">viral metagenome</name>
    <dbReference type="NCBI Taxonomy" id="1070528"/>
    <lineage>
        <taxon>unclassified sequences</taxon>
        <taxon>metagenomes</taxon>
        <taxon>organismal metagenomes</taxon>
    </lineage>
</organism>
<dbReference type="GO" id="GO:0004359">
    <property type="term" value="F:glutaminase activity"/>
    <property type="evidence" value="ECO:0007669"/>
    <property type="project" value="InterPro"/>
</dbReference>
<evidence type="ECO:0000256" key="1">
    <source>
        <dbReference type="ARBA" id="ARBA00004790"/>
    </source>
</evidence>
<dbReference type="EMBL" id="MN739688">
    <property type="protein sequence ID" value="QHT21213.1"/>
    <property type="molecule type" value="Genomic_DNA"/>
</dbReference>
<comment type="pathway">
    <text evidence="1">Cofactor biosynthesis; NAD(+) biosynthesis.</text>
</comment>
<evidence type="ECO:0000256" key="3">
    <source>
        <dbReference type="ARBA" id="ARBA00022741"/>
    </source>
</evidence>
<sequence length="286" mass="31967">MEWNNILQESREKNPFDAQAWIHAKCVRFNDYLRDNGLSGAVLSVSGGIDSAVTLALLKYTVDLPDSSLQKIVALSQPIHSSPWALERARELCETIGIPLTVIDQSENHRRISQAFEVATGNGGNAFSKGQLRSYLRTPVNYFAAQLLREEGFPAIVIGTGNKDEDGYLAYFCKYGDGAVDLQLIADLHKSQVFLVGKELNVPESILKAAPSADLWDGQTDEDEMGFSYDFIEFFIGHYLKMTAEEQCEFLESLSPESREEFIRSRELCTGIHNRNAHKLKGVINL</sequence>
<dbReference type="GO" id="GO:0009435">
    <property type="term" value="P:NAD+ biosynthetic process"/>
    <property type="evidence" value="ECO:0007669"/>
    <property type="project" value="UniProtKB-UniPathway"/>
</dbReference>
<dbReference type="InterPro" id="IPR014729">
    <property type="entry name" value="Rossmann-like_a/b/a_fold"/>
</dbReference>
<keyword evidence="5" id="KW-0520">NAD</keyword>
<keyword evidence="4" id="KW-0067">ATP-binding</keyword>